<evidence type="ECO:0008006" key="3">
    <source>
        <dbReference type="Google" id="ProtNLM"/>
    </source>
</evidence>
<accession>A0A9P7YEL1</accession>
<dbReference type="InterPro" id="IPR021833">
    <property type="entry name" value="DUF3425"/>
</dbReference>
<evidence type="ECO:0000313" key="1">
    <source>
        <dbReference type="EMBL" id="KAG9232269.1"/>
    </source>
</evidence>
<dbReference type="PANTHER" id="PTHR38116:SF1">
    <property type="entry name" value="BZIP DOMAIN-CONTAINING PROTEIN"/>
    <property type="match status" value="1"/>
</dbReference>
<comment type="caution">
    <text evidence="1">The sequence shown here is derived from an EMBL/GenBank/DDBJ whole genome shotgun (WGS) entry which is preliminary data.</text>
</comment>
<gene>
    <name evidence="1" type="ORF">BJ875DRAFT_544695</name>
</gene>
<protein>
    <recommendedName>
        <fullName evidence="3">BZIP domain-containing protein</fullName>
    </recommendedName>
</protein>
<evidence type="ECO:0000313" key="2">
    <source>
        <dbReference type="Proteomes" id="UP000824998"/>
    </source>
</evidence>
<organism evidence="1 2">
    <name type="scientific">Amylocarpus encephaloides</name>
    <dbReference type="NCBI Taxonomy" id="45428"/>
    <lineage>
        <taxon>Eukaryota</taxon>
        <taxon>Fungi</taxon>
        <taxon>Dikarya</taxon>
        <taxon>Ascomycota</taxon>
        <taxon>Pezizomycotina</taxon>
        <taxon>Leotiomycetes</taxon>
        <taxon>Helotiales</taxon>
        <taxon>Helotiales incertae sedis</taxon>
        <taxon>Amylocarpus</taxon>
    </lineage>
</organism>
<dbReference type="Pfam" id="PF11905">
    <property type="entry name" value="DUF3425"/>
    <property type="match status" value="1"/>
</dbReference>
<sequence>MASTHAGPEIRLVVKAELVHARDGGEDWTGVRDSKTRRKLQNRLNVRAHRRRRAAETEALAAATETFTRQILETEPQIPCWNETRQTISTVPLHQIPKPKAPLIPYANPNSPPPPTLELIFPLTPDHLITLTQYNVLRASMTNLRLLGALHTVPRECVLALSVVPAPTTIFETSPMPEMEVPPSLIPTRLQRSVEHDKYINVLPCGVFRDNLIRAKGSYDGLLMRRDILGALWEGFPENENERTDLVVWGEPWDVKGWEVSEGFWRKWGWLLKGCTEVLAATNYWRGVRGEESLVVDI</sequence>
<proteinExistence type="predicted"/>
<keyword evidence="2" id="KW-1185">Reference proteome</keyword>
<reference evidence="1" key="1">
    <citation type="journal article" date="2021" name="IMA Fungus">
        <title>Genomic characterization of three marine fungi, including Emericellopsis atlantica sp. nov. with signatures of a generalist lifestyle and marine biomass degradation.</title>
        <authorList>
            <person name="Hagestad O.C."/>
            <person name="Hou L."/>
            <person name="Andersen J.H."/>
            <person name="Hansen E.H."/>
            <person name="Altermark B."/>
            <person name="Li C."/>
            <person name="Kuhnert E."/>
            <person name="Cox R.J."/>
            <person name="Crous P.W."/>
            <person name="Spatafora J.W."/>
            <person name="Lail K."/>
            <person name="Amirebrahimi M."/>
            <person name="Lipzen A."/>
            <person name="Pangilinan J."/>
            <person name="Andreopoulos W."/>
            <person name="Hayes R.D."/>
            <person name="Ng V."/>
            <person name="Grigoriev I.V."/>
            <person name="Jackson S.A."/>
            <person name="Sutton T.D.S."/>
            <person name="Dobson A.D.W."/>
            <person name="Rama T."/>
        </authorList>
    </citation>
    <scope>NUCLEOTIDE SEQUENCE</scope>
    <source>
        <strain evidence="1">TRa018bII</strain>
    </source>
</reference>
<dbReference type="AlphaFoldDB" id="A0A9P7YEL1"/>
<dbReference type="PANTHER" id="PTHR38116">
    <property type="entry name" value="CHROMOSOME 7, WHOLE GENOME SHOTGUN SEQUENCE"/>
    <property type="match status" value="1"/>
</dbReference>
<name>A0A9P7YEL1_9HELO</name>
<dbReference type="OrthoDB" id="2245989at2759"/>
<dbReference type="EMBL" id="MU251557">
    <property type="protein sequence ID" value="KAG9232269.1"/>
    <property type="molecule type" value="Genomic_DNA"/>
</dbReference>
<dbReference type="Proteomes" id="UP000824998">
    <property type="component" value="Unassembled WGS sequence"/>
</dbReference>